<keyword evidence="3" id="KW-1185">Reference proteome</keyword>
<protein>
    <recommendedName>
        <fullName evidence="1">F-box domain-containing protein</fullName>
    </recommendedName>
</protein>
<feature type="domain" description="F-box" evidence="1">
    <location>
        <begin position="202"/>
        <end position="248"/>
    </location>
</feature>
<evidence type="ECO:0000313" key="3">
    <source>
        <dbReference type="Proteomes" id="UP000001611"/>
    </source>
</evidence>
<dbReference type="InParanoid" id="G2X062"/>
<dbReference type="SUPFAM" id="SSF81383">
    <property type="entry name" value="F-box domain"/>
    <property type="match status" value="1"/>
</dbReference>
<dbReference type="RefSeq" id="XP_009655245.1">
    <property type="nucleotide sequence ID" value="XM_009656950.1"/>
</dbReference>
<evidence type="ECO:0000259" key="1">
    <source>
        <dbReference type="PROSITE" id="PS50181"/>
    </source>
</evidence>
<accession>G2X062</accession>
<evidence type="ECO:0000313" key="2">
    <source>
        <dbReference type="EMBL" id="EGY21645.1"/>
    </source>
</evidence>
<name>G2X062_VERDV</name>
<dbReference type="eggNOG" id="ENOG502SZ3F">
    <property type="taxonomic scope" value="Eukaryota"/>
</dbReference>
<dbReference type="GeneID" id="20704548"/>
<dbReference type="Gene3D" id="1.20.1280.50">
    <property type="match status" value="1"/>
</dbReference>
<dbReference type="Pfam" id="PF24539">
    <property type="entry name" value="DUF7600"/>
    <property type="match status" value="1"/>
</dbReference>
<dbReference type="InterPro" id="IPR056021">
    <property type="entry name" value="DUF7600"/>
</dbReference>
<reference evidence="2 3" key="1">
    <citation type="submission" date="2008-03" db="EMBL/GenBank/DDBJ databases">
        <title>The Genome Sequence of Verticillium dahliae VdLs.17.</title>
        <authorList>
            <consortium name="The Broad Institute Genome Sequencing Platform"/>
            <person name="Ma L.-J.J."/>
            <person name="Klosterman S.J."/>
            <person name="Subbarao K."/>
            <person name="Dobinson K."/>
            <person name="Veronese P."/>
            <person name="Kang S."/>
            <person name="Gold S.E."/>
            <person name="Young S."/>
            <person name="Jaffe D."/>
            <person name="Gnerre S."/>
            <person name="Berlin A."/>
            <person name="Heiman D."/>
            <person name="Hepburn T."/>
            <person name="Sykes S."/>
            <person name="Alvarado L."/>
            <person name="Kodira C.D."/>
            <person name="Lander E."/>
            <person name="Galagan J."/>
            <person name="Nusbaum C."/>
            <person name="Birren B."/>
        </authorList>
    </citation>
    <scope>NUCLEOTIDE SEQUENCE [LARGE SCALE GENOMIC DNA]</scope>
    <source>
        <strain evidence="3">VdLs.17 / ATCC MYA-4575 / FGSC 10137</strain>
    </source>
</reference>
<dbReference type="InterPro" id="IPR001810">
    <property type="entry name" value="F-box_dom"/>
</dbReference>
<dbReference type="AlphaFoldDB" id="G2X062"/>
<dbReference type="PROSITE" id="PS50181">
    <property type="entry name" value="FBOX"/>
    <property type="match status" value="1"/>
</dbReference>
<sequence>MARFVALYALNDRAKTAAYVSGPGRREQLTDKITASSAAGIPTKPDGVDPDDGSFRISLMLTAFESHNMPGPPPPCWGFPFHAACWEILSHACAQADLSWVQTLFHLCRSLPVSQGLLDWRHDYHGSDLQDDETELLPSTDAEHPGEPLINRRDPLAIPRMPQVFGSEISNGSDASTAVLADIPTASIESVVRSNKTATRHMDTFAKLPAEILVLIITALPSSDVISLRQASRTAACISLPDAFWKSRFLHGREFDHVFEARQHFSSQTHRGRWRSIYRSMQRIENTPSMENRKRIWKISMSLRRVLEDMKGKDCRGTAVQSYFEPDAPPATASRPLVTAHRLLRQRVQSMWRGCRALHERRLSSLPHDIVTVFVSTINIFGRCYISGLRILDVRNHSQPLGYINTENEMPLQAISGSSFRIKGFCLAQDQRGIRGLAVILNNGQLTQWIGNHDDIPKRRLVFESGASSCAAVIDIIQGGFDAFKLVTLSVSADLSGPLPDPDSRLDFKDRAIWYPNIPNPDLTMLGTSGKIYGRSLYDEAVARFLVFGSTDGDHARNPTQVTVRMKDNGPGQFTDFREIIISFDPAAHQTPVRLGLRSEKAPQEESLVMDGPGGERITALDSVYEFGQLLGFTTETGRIFDLGLISAQSVASDEGNDEDCGEELAVVEDSTVLHETQG</sequence>
<dbReference type="Proteomes" id="UP000001611">
    <property type="component" value="Chromosome 6"/>
</dbReference>
<dbReference type="KEGG" id="vda:VDAG_03085"/>
<gene>
    <name evidence="2" type="ORF">VDAG_03085</name>
</gene>
<proteinExistence type="predicted"/>
<dbReference type="EMBL" id="DS572699">
    <property type="protein sequence ID" value="EGY21645.1"/>
    <property type="molecule type" value="Genomic_DNA"/>
</dbReference>
<dbReference type="InterPro" id="IPR036047">
    <property type="entry name" value="F-box-like_dom_sf"/>
</dbReference>
<dbReference type="HOGENOM" id="CLU_012355_0_1_1"/>
<dbReference type="OMA" id="PLAWINF"/>
<organism evidence="2 3">
    <name type="scientific">Verticillium dahliae (strain VdLs.17 / ATCC MYA-4575 / FGSC 10137)</name>
    <name type="common">Verticillium wilt</name>
    <dbReference type="NCBI Taxonomy" id="498257"/>
    <lineage>
        <taxon>Eukaryota</taxon>
        <taxon>Fungi</taxon>
        <taxon>Dikarya</taxon>
        <taxon>Ascomycota</taxon>
        <taxon>Pezizomycotina</taxon>
        <taxon>Sordariomycetes</taxon>
        <taxon>Hypocreomycetidae</taxon>
        <taxon>Glomerellales</taxon>
        <taxon>Plectosphaerellaceae</taxon>
        <taxon>Verticillium</taxon>
    </lineage>
</organism>
<dbReference type="OrthoDB" id="5273847at2759"/>